<name>A0ABW0BE57_9ACTN</name>
<gene>
    <name evidence="2" type="ORF">ACFPGP_02830</name>
</gene>
<dbReference type="PANTHER" id="PTHR34293">
    <property type="entry name" value="HTH-TYPE TRANSCRIPTIONAL REGULATOR TRMBL2"/>
    <property type="match status" value="1"/>
</dbReference>
<evidence type="ECO:0000313" key="2">
    <source>
        <dbReference type="EMBL" id="MFC5175590.1"/>
    </source>
</evidence>
<accession>A0ABW0BE57</accession>
<dbReference type="EMBL" id="JBHSKD010000003">
    <property type="protein sequence ID" value="MFC5175590.1"/>
    <property type="molecule type" value="Genomic_DNA"/>
</dbReference>
<dbReference type="InterPro" id="IPR051797">
    <property type="entry name" value="TrmB-like"/>
</dbReference>
<reference evidence="3" key="1">
    <citation type="journal article" date="2019" name="Int. J. Syst. Evol. Microbiol.">
        <title>The Global Catalogue of Microorganisms (GCM) 10K type strain sequencing project: providing services to taxonomists for standard genome sequencing and annotation.</title>
        <authorList>
            <consortium name="The Broad Institute Genomics Platform"/>
            <consortium name="The Broad Institute Genome Sequencing Center for Infectious Disease"/>
            <person name="Wu L."/>
            <person name="Ma J."/>
        </authorList>
    </citation>
    <scope>NUCLEOTIDE SEQUENCE [LARGE SCALE GENOMIC DNA]</scope>
    <source>
        <strain evidence="3">DFY41</strain>
    </source>
</reference>
<feature type="region of interest" description="Disordered" evidence="1">
    <location>
        <begin position="322"/>
        <end position="343"/>
    </location>
</feature>
<keyword evidence="3" id="KW-1185">Reference proteome</keyword>
<protein>
    <submittedName>
        <fullName evidence="2">LuxR family transcriptional regulator</fullName>
    </submittedName>
</protein>
<dbReference type="Proteomes" id="UP001596087">
    <property type="component" value="Unassembled WGS sequence"/>
</dbReference>
<proteinExistence type="predicted"/>
<comment type="caution">
    <text evidence="2">The sequence shown here is derived from an EMBL/GenBank/DDBJ whole genome shotgun (WGS) entry which is preliminary data.</text>
</comment>
<organism evidence="2 3">
    <name type="scientific">Nocardioides taihuensis</name>
    <dbReference type="NCBI Taxonomy" id="1835606"/>
    <lineage>
        <taxon>Bacteria</taxon>
        <taxon>Bacillati</taxon>
        <taxon>Actinomycetota</taxon>
        <taxon>Actinomycetes</taxon>
        <taxon>Propionibacteriales</taxon>
        <taxon>Nocardioidaceae</taxon>
        <taxon>Nocardioides</taxon>
    </lineage>
</organism>
<dbReference type="RefSeq" id="WP_378586594.1">
    <property type="nucleotide sequence ID" value="NZ_JBHSKD010000003.1"/>
</dbReference>
<dbReference type="PANTHER" id="PTHR34293:SF1">
    <property type="entry name" value="HTH-TYPE TRANSCRIPTIONAL REGULATOR TRMBL2"/>
    <property type="match status" value="1"/>
</dbReference>
<evidence type="ECO:0000256" key="1">
    <source>
        <dbReference type="SAM" id="MobiDB-lite"/>
    </source>
</evidence>
<sequence length="343" mass="38071">MSEYGPEERTLFETEATTLYEEIVTGGGIAQDDPRIAPRGEFRRAFSMLEELDLVILDPEKSMYVATDPSTIQARVVTPLGQRGAELLTESSAWARAFGVLSHAWRRAPQPTGGPFTEIHGPEAIGSYLSGIVADCEEEMLTAQPQTGRDAPSLAKAAVRDIALLDRGLKMRTLYQHSARRSAITHKYVAAVTARGAEVRTLDEFFNRIIIIDRRIAVIPGQTGLAVAMAIREQSLVAYLADIFERHWERARPFTNREVSMMRDIAAEQRAMTIRMLIEGHADPVSAKRLGVSPRTYAGYVADLKAEYESETRFQLGYTMGQLGVSGNERPGEEPAKRSRRSD</sequence>
<evidence type="ECO:0000313" key="3">
    <source>
        <dbReference type="Proteomes" id="UP001596087"/>
    </source>
</evidence>
<feature type="compositionally biased region" description="Basic and acidic residues" evidence="1">
    <location>
        <begin position="330"/>
        <end position="343"/>
    </location>
</feature>